<dbReference type="GeneID" id="17109827"/>
<protein>
    <recommendedName>
        <fullName evidence="1">Sugar fermentation stimulation protein homolog</fullName>
    </recommendedName>
</protein>
<dbReference type="Proteomes" id="UP000016887">
    <property type="component" value="Chromosome"/>
</dbReference>
<sequence>MELSYDEEAVFLRRVNRFVVEVRSSRGVVRCHLMDTGRIDHLATPGGRGVLIEWLRRLGGKTVCRVQAFKTGEGVVAVVDSRVPNRVFAEAVPTVFGGDAVVEAEREVLGSRLDFLIATGRGLWAVEVKGVNLSVGGVGLFPNAPSARAVKHLEVLARLAREGVKPLMAFVALRPDIEAFAPNYRVDRRFASLACSLLKQGLVNMLGIRVLIDLEPGLVRIRPAGVAPVSCLPHRDGR</sequence>
<dbReference type="eggNOG" id="arCOG04115">
    <property type="taxonomic scope" value="Archaea"/>
</dbReference>
<evidence type="ECO:0000313" key="4">
    <source>
        <dbReference type="EMBL" id="BAN89801.1"/>
    </source>
</evidence>
<keyword evidence="5" id="KW-1185">Reference proteome</keyword>
<comment type="similarity">
    <text evidence="1">Belongs to the SfsA family.</text>
</comment>
<feature type="domain" description="Sugar fermentation stimulation protein C-terminal" evidence="2">
    <location>
        <begin position="83"/>
        <end position="213"/>
    </location>
</feature>
<dbReference type="PANTHER" id="PTHR30545:SF2">
    <property type="entry name" value="SUGAR FERMENTATION STIMULATION PROTEIN A"/>
    <property type="match status" value="1"/>
</dbReference>
<dbReference type="Pfam" id="PF17746">
    <property type="entry name" value="SfsA_N"/>
    <property type="match status" value="1"/>
</dbReference>
<proteinExistence type="inferred from homology"/>
<accession>U3TBK3</accession>
<evidence type="ECO:0000259" key="3">
    <source>
        <dbReference type="Pfam" id="PF17746"/>
    </source>
</evidence>
<feature type="domain" description="SfsA N-terminal OB" evidence="3">
    <location>
        <begin position="12"/>
        <end position="78"/>
    </location>
</feature>
<name>U3TBK3_9CREN</name>
<dbReference type="KEGG" id="acj:ACAM_0332"/>
<evidence type="ECO:0000259" key="2">
    <source>
        <dbReference type="Pfam" id="PF03749"/>
    </source>
</evidence>
<evidence type="ECO:0000313" key="5">
    <source>
        <dbReference type="Proteomes" id="UP000016887"/>
    </source>
</evidence>
<organism evidence="4 5">
    <name type="scientific">Aeropyrum camini SY1 = JCM 12091</name>
    <dbReference type="NCBI Taxonomy" id="1198449"/>
    <lineage>
        <taxon>Archaea</taxon>
        <taxon>Thermoproteota</taxon>
        <taxon>Thermoprotei</taxon>
        <taxon>Desulfurococcales</taxon>
        <taxon>Desulfurococcaceae</taxon>
        <taxon>Aeropyrum</taxon>
    </lineage>
</organism>
<evidence type="ECO:0000256" key="1">
    <source>
        <dbReference type="HAMAP-Rule" id="MF_00095"/>
    </source>
</evidence>
<dbReference type="PANTHER" id="PTHR30545">
    <property type="entry name" value="SUGAR FERMENTATION STIMULATION PROTEIN A"/>
    <property type="match status" value="1"/>
</dbReference>
<dbReference type="EMBL" id="AP012489">
    <property type="protein sequence ID" value="BAN89801.1"/>
    <property type="molecule type" value="Genomic_DNA"/>
</dbReference>
<dbReference type="HAMAP" id="MF_00095">
    <property type="entry name" value="SfsA"/>
    <property type="match status" value="1"/>
</dbReference>
<gene>
    <name evidence="1" type="primary">sfsA</name>
    <name evidence="4" type="ORF">ACAM_0332</name>
</gene>
<dbReference type="InterPro" id="IPR005224">
    <property type="entry name" value="SfsA"/>
</dbReference>
<dbReference type="RefSeq" id="WP_022541078.1">
    <property type="nucleotide sequence ID" value="NC_022521.1"/>
</dbReference>
<dbReference type="AlphaFoldDB" id="U3TBK3"/>
<dbReference type="Gene3D" id="2.40.50.580">
    <property type="match status" value="1"/>
</dbReference>
<dbReference type="STRING" id="1198449.ACAM_0332"/>
<dbReference type="Gene3D" id="3.40.1350.60">
    <property type="match status" value="1"/>
</dbReference>
<reference evidence="4 5" key="1">
    <citation type="journal article" date="2013" name="Appl. Environ. Microbiol.">
        <title>Variation of the Virus-Related Elements within Syntenic Genomes of the Hyperthermophilic Archaeon Aeropyrum.</title>
        <authorList>
            <person name="Daifuku T."/>
            <person name="Yoshida T."/>
            <person name="Kitamura T."/>
            <person name="Kawaichi S."/>
            <person name="Inoue T."/>
            <person name="Nomura K."/>
            <person name="Yoshida Y."/>
            <person name="Kuno S."/>
            <person name="Sako Y."/>
        </authorList>
    </citation>
    <scope>NUCLEOTIDE SEQUENCE [LARGE SCALE GENOMIC DNA]</scope>
    <source>
        <strain evidence="4 5">SY1</strain>
    </source>
</reference>
<dbReference type="InterPro" id="IPR040452">
    <property type="entry name" value="SfsA_C"/>
</dbReference>
<dbReference type="Pfam" id="PF03749">
    <property type="entry name" value="SfsA"/>
    <property type="match status" value="1"/>
</dbReference>
<dbReference type="InterPro" id="IPR041465">
    <property type="entry name" value="SfsA_N"/>
</dbReference>
<dbReference type="GO" id="GO:0003677">
    <property type="term" value="F:DNA binding"/>
    <property type="evidence" value="ECO:0007669"/>
    <property type="project" value="InterPro"/>
</dbReference>